<proteinExistence type="predicted"/>
<reference evidence="2 3" key="1">
    <citation type="submission" date="2016-10" db="EMBL/GenBank/DDBJ databases">
        <title>Genome sequence of the ascomycete fungus Penicillium subrubescens.</title>
        <authorList>
            <person name="De Vries R.P."/>
            <person name="Peng M."/>
            <person name="Dilokpimol A."/>
            <person name="Hilden K."/>
            <person name="Makela M.R."/>
            <person name="Grigoriev I."/>
            <person name="Riley R."/>
            <person name="Granchi Z."/>
        </authorList>
    </citation>
    <scope>NUCLEOTIDE SEQUENCE [LARGE SCALE GENOMIC DNA]</scope>
    <source>
        <strain evidence="2 3">CBS 132785</strain>
    </source>
</reference>
<feature type="region of interest" description="Disordered" evidence="1">
    <location>
        <begin position="36"/>
        <end position="57"/>
    </location>
</feature>
<name>A0A1Q5UEK2_9EURO</name>
<keyword evidence="3" id="KW-1185">Reference proteome</keyword>
<organism evidence="2 3">
    <name type="scientific">Penicillium subrubescens</name>
    <dbReference type="NCBI Taxonomy" id="1316194"/>
    <lineage>
        <taxon>Eukaryota</taxon>
        <taxon>Fungi</taxon>
        <taxon>Dikarya</taxon>
        <taxon>Ascomycota</taxon>
        <taxon>Pezizomycotina</taxon>
        <taxon>Eurotiomycetes</taxon>
        <taxon>Eurotiomycetidae</taxon>
        <taxon>Eurotiales</taxon>
        <taxon>Aspergillaceae</taxon>
        <taxon>Penicillium</taxon>
    </lineage>
</organism>
<accession>A0A1Q5UEK2</accession>
<evidence type="ECO:0000313" key="2">
    <source>
        <dbReference type="EMBL" id="OKP10899.1"/>
    </source>
</evidence>
<dbReference type="EMBL" id="MNBE01000310">
    <property type="protein sequence ID" value="OKP10899.1"/>
    <property type="molecule type" value="Genomic_DNA"/>
</dbReference>
<evidence type="ECO:0000256" key="1">
    <source>
        <dbReference type="SAM" id="MobiDB-lite"/>
    </source>
</evidence>
<sequence>MFFYRFFALSDESCQSLRYLQVLPSLLSRDTRRRIKGQHTSKQAVCKRAPKPSPQQFQPIPDISYSFNLWKREETKLNANPDIQQLLQAAYQAPSAELGEELQSIRMWPTSGSDGLFQHRAVPLEKEK</sequence>
<dbReference type="AlphaFoldDB" id="A0A1Q5UEK2"/>
<dbReference type="Proteomes" id="UP000186955">
    <property type="component" value="Unassembled WGS sequence"/>
</dbReference>
<gene>
    <name evidence="2" type="ORF">PENSUB_3719</name>
</gene>
<evidence type="ECO:0000313" key="3">
    <source>
        <dbReference type="Proteomes" id="UP000186955"/>
    </source>
</evidence>
<comment type="caution">
    <text evidence="2">The sequence shown here is derived from an EMBL/GenBank/DDBJ whole genome shotgun (WGS) entry which is preliminary data.</text>
</comment>
<protein>
    <submittedName>
        <fullName evidence="2">Uncharacterized protein</fullName>
    </submittedName>
</protein>